<dbReference type="InterPro" id="IPR050475">
    <property type="entry name" value="Prenyltransferase_related"/>
</dbReference>
<evidence type="ECO:0000313" key="13">
    <source>
        <dbReference type="EMBL" id="RJX44889.1"/>
    </source>
</evidence>
<keyword evidence="7 12" id="KW-1133">Transmembrane helix</keyword>
<proteinExistence type="inferred from homology"/>
<dbReference type="GO" id="GO:0005886">
    <property type="term" value="C:plasma membrane"/>
    <property type="evidence" value="ECO:0007669"/>
    <property type="project" value="UniProtKB-SubCell"/>
</dbReference>
<dbReference type="UniPathway" id="UPA00940"/>
<keyword evidence="10 12" id="KW-0594">Phospholipid biosynthesis</keyword>
<dbReference type="GO" id="GO:0000287">
    <property type="term" value="F:magnesium ion binding"/>
    <property type="evidence" value="ECO:0007669"/>
    <property type="project" value="UniProtKB-UniRule"/>
</dbReference>
<keyword evidence="4 12" id="KW-0808">Transferase</keyword>
<keyword evidence="5 12" id="KW-0812">Transmembrane</keyword>
<keyword evidence="2 12" id="KW-1003">Cell membrane</keyword>
<dbReference type="EMBL" id="QKNY01000003">
    <property type="protein sequence ID" value="RJX44889.1"/>
    <property type="molecule type" value="Genomic_DNA"/>
</dbReference>
<feature type="transmembrane region" description="Helical" evidence="12">
    <location>
        <begin position="263"/>
        <end position="281"/>
    </location>
</feature>
<dbReference type="Pfam" id="PF01040">
    <property type="entry name" value="UbiA"/>
    <property type="match status" value="1"/>
</dbReference>
<evidence type="ECO:0000256" key="2">
    <source>
        <dbReference type="ARBA" id="ARBA00022475"/>
    </source>
</evidence>
<dbReference type="Gene3D" id="1.20.120.1780">
    <property type="entry name" value="UbiA prenyltransferase"/>
    <property type="match status" value="1"/>
</dbReference>
<keyword evidence="6 12" id="KW-0460">Magnesium</keyword>
<evidence type="ECO:0000256" key="4">
    <source>
        <dbReference type="ARBA" id="ARBA00022679"/>
    </source>
</evidence>
<dbReference type="OrthoDB" id="11851at2157"/>
<dbReference type="AlphaFoldDB" id="A0A3A6Q689"/>
<feature type="transmembrane region" description="Helical" evidence="12">
    <location>
        <begin position="21"/>
        <end position="54"/>
    </location>
</feature>
<protein>
    <recommendedName>
        <fullName evidence="12">Digeranylgeranylglyceryl phosphate synthase</fullName>
        <shortName evidence="12">DGGGP synthase</shortName>
        <shortName evidence="12">DGGGPS</shortName>
        <ecNumber evidence="12">2.5.1.42</ecNumber>
    </recommendedName>
    <alternativeName>
        <fullName evidence="12">(S)-2,3-di-O-geranylgeranylglyceryl phosphate synthase</fullName>
    </alternativeName>
    <alternativeName>
        <fullName evidence="12">Geranylgeranylglycerol-phosphate geranylgeranyltransferase</fullName>
    </alternativeName>
</protein>
<organism evidence="13 14">
    <name type="scientific">Halonotius aquaticus</name>
    <dbReference type="NCBI Taxonomy" id="2216978"/>
    <lineage>
        <taxon>Archaea</taxon>
        <taxon>Methanobacteriati</taxon>
        <taxon>Methanobacteriota</taxon>
        <taxon>Stenosarchaea group</taxon>
        <taxon>Halobacteria</taxon>
        <taxon>Halobacteriales</taxon>
        <taxon>Haloferacaceae</taxon>
        <taxon>Halonotius</taxon>
    </lineage>
</organism>
<accession>A0A3A6Q689</accession>
<dbReference type="HAMAP" id="MF_01286">
    <property type="entry name" value="DGGGP_synth"/>
    <property type="match status" value="1"/>
</dbReference>
<evidence type="ECO:0000256" key="6">
    <source>
        <dbReference type="ARBA" id="ARBA00022842"/>
    </source>
</evidence>
<dbReference type="InterPro" id="IPR023547">
    <property type="entry name" value="DGGGP_synth"/>
</dbReference>
<comment type="cofactor">
    <cofactor evidence="12">
        <name>Mg(2+)</name>
        <dbReference type="ChEBI" id="CHEBI:18420"/>
    </cofactor>
</comment>
<dbReference type="Proteomes" id="UP000276588">
    <property type="component" value="Unassembled WGS sequence"/>
</dbReference>
<evidence type="ECO:0000256" key="9">
    <source>
        <dbReference type="ARBA" id="ARBA00023136"/>
    </source>
</evidence>
<evidence type="ECO:0000256" key="1">
    <source>
        <dbReference type="ARBA" id="ARBA00004651"/>
    </source>
</evidence>
<dbReference type="PANTHER" id="PTHR42723:SF1">
    <property type="entry name" value="CHLOROPHYLL SYNTHASE, CHLOROPLASTIC"/>
    <property type="match status" value="1"/>
</dbReference>
<evidence type="ECO:0000256" key="7">
    <source>
        <dbReference type="ARBA" id="ARBA00022989"/>
    </source>
</evidence>
<dbReference type="CDD" id="cd13961">
    <property type="entry name" value="PT_UbiA_DGGGPS"/>
    <property type="match status" value="1"/>
</dbReference>
<evidence type="ECO:0000313" key="14">
    <source>
        <dbReference type="Proteomes" id="UP000276588"/>
    </source>
</evidence>
<dbReference type="Gene3D" id="1.10.357.140">
    <property type="entry name" value="UbiA prenyltransferase"/>
    <property type="match status" value="1"/>
</dbReference>
<feature type="transmembrane region" description="Helical" evidence="12">
    <location>
        <begin position="203"/>
        <end position="224"/>
    </location>
</feature>
<evidence type="ECO:0000256" key="12">
    <source>
        <dbReference type="HAMAP-Rule" id="MF_01286"/>
    </source>
</evidence>
<feature type="transmembrane region" description="Helical" evidence="12">
    <location>
        <begin position="230"/>
        <end position="251"/>
    </location>
</feature>
<dbReference type="GO" id="GO:0046474">
    <property type="term" value="P:glycerophospholipid biosynthetic process"/>
    <property type="evidence" value="ECO:0007669"/>
    <property type="project" value="UniProtKB-UniRule"/>
</dbReference>
<keyword evidence="8 12" id="KW-0443">Lipid metabolism</keyword>
<dbReference type="GO" id="GO:0047295">
    <property type="term" value="F:geranylgeranylglycerol-phosphate geranylgeranyltransferase activity"/>
    <property type="evidence" value="ECO:0007669"/>
    <property type="project" value="UniProtKB-UniRule"/>
</dbReference>
<keyword evidence="14" id="KW-1185">Reference proteome</keyword>
<evidence type="ECO:0000256" key="5">
    <source>
        <dbReference type="ARBA" id="ARBA00022692"/>
    </source>
</evidence>
<evidence type="ECO:0000256" key="8">
    <source>
        <dbReference type="ARBA" id="ARBA00023098"/>
    </source>
</evidence>
<reference evidence="13 14" key="1">
    <citation type="submission" date="2018-06" db="EMBL/GenBank/DDBJ databases">
        <title>Halonotius sp. F13-13 a new haloarchaeeon isolated from a solar saltern from Isla Cristina, Huelva, Spain.</title>
        <authorList>
            <person name="Duran-Viseras A."/>
            <person name="Sanchez-Porro C."/>
            <person name="Ventosa A."/>
        </authorList>
    </citation>
    <scope>NUCLEOTIDE SEQUENCE [LARGE SCALE GENOMIC DNA]</scope>
    <source>
        <strain evidence="13 14">F13-13</strain>
    </source>
</reference>
<name>A0A3A6Q689_9EURY</name>
<keyword evidence="9 12" id="KW-0472">Membrane</keyword>
<dbReference type="InterPro" id="IPR000537">
    <property type="entry name" value="UbiA_prenyltransferase"/>
</dbReference>
<sequence length="282" mass="28729">MASLSPPLRAAVELTRPGNAVAAGVLTFTGAFVSGGVAAAPAAITAAVIATVAATGGGNAINDYFDRDIDAVNQPDRPIPRGAITARGALAVSIGLFAVATVAALTLPLVAIGIAVVNLLALVAYTEWFKGRPLVGNALVAYLTGSAFLFGGAALGDPLGAGVLFLLAAVATLTREIVKDVEDIAGDRQEGLRTFPIVVGRTPALWAGVAVLVVAVAASVLPYLDDTFGLSYLLVVAPADAVMLWAALYSFRDPTVSQRWLKRGMFLATAAFVVGRAMVVVG</sequence>
<feature type="transmembrane region" description="Helical" evidence="12">
    <location>
        <begin position="134"/>
        <end position="153"/>
    </location>
</feature>
<feature type="transmembrane region" description="Helical" evidence="12">
    <location>
        <begin position="89"/>
        <end position="122"/>
    </location>
</feature>
<dbReference type="RefSeq" id="WP_120100801.1">
    <property type="nucleotide sequence ID" value="NZ_QKNY01000003.1"/>
</dbReference>
<evidence type="ECO:0000256" key="3">
    <source>
        <dbReference type="ARBA" id="ARBA00022516"/>
    </source>
</evidence>
<dbReference type="InterPro" id="IPR044878">
    <property type="entry name" value="UbiA_sf"/>
</dbReference>
<comment type="caution">
    <text evidence="13">The sequence shown here is derived from an EMBL/GenBank/DDBJ whole genome shotgun (WGS) entry which is preliminary data.</text>
</comment>
<dbReference type="NCBIfam" id="NF009521">
    <property type="entry name" value="PRK12882.1"/>
    <property type="match status" value="1"/>
</dbReference>
<comment type="pathway">
    <text evidence="12">Membrane lipid metabolism; glycerophospholipid metabolism.</text>
</comment>
<comment type="similarity">
    <text evidence="12">Belongs to the UbiA prenyltransferase family. DGGGP synthase subfamily.</text>
</comment>
<evidence type="ECO:0000256" key="10">
    <source>
        <dbReference type="ARBA" id="ARBA00023209"/>
    </source>
</evidence>
<dbReference type="PANTHER" id="PTHR42723">
    <property type="entry name" value="CHLOROPHYLL SYNTHASE"/>
    <property type="match status" value="1"/>
</dbReference>
<gene>
    <name evidence="13" type="ORF">DM826_01945</name>
</gene>
<keyword evidence="11 12" id="KW-1208">Phospholipid metabolism</keyword>
<comment type="function">
    <text evidence="12">Prenyltransferase that catalyzes the transfer of the geranylgeranyl moiety of geranylgeranyl diphosphate (GGPP) to the C2 hydroxyl of (S)-3-O-geranylgeranylglyceryl phosphate (GGGP). This reaction is the second ether-bond-formation step in the biosynthesis of archaeal membrane lipids.</text>
</comment>
<comment type="subcellular location">
    <subcellularLocation>
        <location evidence="1 12">Cell membrane</location>
        <topology evidence="1 12">Multi-pass membrane protein</topology>
    </subcellularLocation>
</comment>
<dbReference type="EC" id="2.5.1.42" evidence="12"/>
<evidence type="ECO:0000256" key="11">
    <source>
        <dbReference type="ARBA" id="ARBA00023264"/>
    </source>
</evidence>
<keyword evidence="3 12" id="KW-0444">Lipid biosynthesis</keyword>
<feature type="transmembrane region" description="Helical" evidence="12">
    <location>
        <begin position="159"/>
        <end position="178"/>
    </location>
</feature>
<comment type="catalytic activity">
    <reaction evidence="12">
        <text>sn-3-O-(geranylgeranyl)glycerol 1-phosphate + (2E,6E,10E)-geranylgeranyl diphosphate = 2,3-bis-O-(geranylgeranyl)-sn-glycerol 1-phosphate + diphosphate</text>
        <dbReference type="Rhea" id="RHEA:18109"/>
        <dbReference type="ChEBI" id="CHEBI:33019"/>
        <dbReference type="ChEBI" id="CHEBI:57677"/>
        <dbReference type="ChEBI" id="CHEBI:58756"/>
        <dbReference type="ChEBI" id="CHEBI:58837"/>
        <dbReference type="EC" id="2.5.1.42"/>
    </reaction>
</comment>